<dbReference type="InterPro" id="IPR002048">
    <property type="entry name" value="EF_hand_dom"/>
</dbReference>
<dbReference type="AlphaFoldDB" id="A0A6H2A005"/>
<dbReference type="GO" id="GO:0005509">
    <property type="term" value="F:calcium ion binding"/>
    <property type="evidence" value="ECO:0007669"/>
    <property type="project" value="InterPro"/>
</dbReference>
<sequence>MKDIEKIMAMVARLKRRAETIESLVDANLDDIKKIFDIYDKKDDKK</sequence>
<dbReference type="PROSITE" id="PS50222">
    <property type="entry name" value="EF_HAND_2"/>
    <property type="match status" value="1"/>
</dbReference>
<dbReference type="EMBL" id="MT144973">
    <property type="protein sequence ID" value="QJI02077.1"/>
    <property type="molecule type" value="Genomic_DNA"/>
</dbReference>
<proteinExistence type="predicted"/>
<gene>
    <name evidence="3" type="ORF">MM415A01183_0008</name>
    <name evidence="4" type="ORF">MM415B03397_0007</name>
    <name evidence="2" type="ORF">TM448A03014_0011</name>
    <name evidence="5" type="ORF">TM448B02918_0007</name>
</gene>
<dbReference type="EMBL" id="MT144368">
    <property type="protein sequence ID" value="QJA52790.1"/>
    <property type="molecule type" value="Genomic_DNA"/>
</dbReference>
<protein>
    <recommendedName>
        <fullName evidence="1">EF-hand domain-containing protein</fullName>
    </recommendedName>
</protein>
<evidence type="ECO:0000313" key="3">
    <source>
        <dbReference type="EMBL" id="QJA77922.1"/>
    </source>
</evidence>
<dbReference type="EMBL" id="MT142980">
    <property type="protein sequence ID" value="QJA91334.1"/>
    <property type="molecule type" value="Genomic_DNA"/>
</dbReference>
<evidence type="ECO:0000259" key="1">
    <source>
        <dbReference type="PROSITE" id="PS50222"/>
    </source>
</evidence>
<organism evidence="2">
    <name type="scientific">viral metagenome</name>
    <dbReference type="NCBI Taxonomy" id="1070528"/>
    <lineage>
        <taxon>unclassified sequences</taxon>
        <taxon>metagenomes</taxon>
        <taxon>organismal metagenomes</taxon>
    </lineage>
</organism>
<feature type="domain" description="EF-hand" evidence="1">
    <location>
        <begin position="27"/>
        <end position="46"/>
    </location>
</feature>
<evidence type="ECO:0000313" key="5">
    <source>
        <dbReference type="EMBL" id="QJI02077.1"/>
    </source>
</evidence>
<dbReference type="EMBL" id="MT142310">
    <property type="protein sequence ID" value="QJA77922.1"/>
    <property type="molecule type" value="Genomic_DNA"/>
</dbReference>
<accession>A0A6H2A005</accession>
<name>A0A6H2A005_9ZZZZ</name>
<evidence type="ECO:0000313" key="2">
    <source>
        <dbReference type="EMBL" id="QJA52790.1"/>
    </source>
</evidence>
<reference evidence="2" key="1">
    <citation type="submission" date="2020-03" db="EMBL/GenBank/DDBJ databases">
        <title>The deep terrestrial virosphere.</title>
        <authorList>
            <person name="Holmfeldt K."/>
            <person name="Nilsson E."/>
            <person name="Simone D."/>
            <person name="Lopez-Fernandez M."/>
            <person name="Wu X."/>
            <person name="de Brujin I."/>
            <person name="Lundin D."/>
            <person name="Andersson A."/>
            <person name="Bertilsson S."/>
            <person name="Dopson M."/>
        </authorList>
    </citation>
    <scope>NUCLEOTIDE SEQUENCE</scope>
    <source>
        <strain evidence="3">MM415A01183</strain>
        <strain evidence="4">MM415B03397</strain>
        <strain evidence="2">TM448A03014</strain>
        <strain evidence="5">TM448B02918</strain>
    </source>
</reference>
<evidence type="ECO:0000313" key="4">
    <source>
        <dbReference type="EMBL" id="QJA91334.1"/>
    </source>
</evidence>